<keyword evidence="1 5" id="KW-0479">Metal-binding</keyword>
<evidence type="ECO:0000256" key="6">
    <source>
        <dbReference type="SAM" id="MobiDB-lite"/>
    </source>
</evidence>
<reference evidence="8 9" key="1">
    <citation type="submission" date="2024-03" db="EMBL/GenBank/DDBJ databases">
        <title>The Acrasis kona genome and developmental transcriptomes reveal deep origins of eukaryotic multicellular pathways.</title>
        <authorList>
            <person name="Sheikh S."/>
            <person name="Fu C.-J."/>
            <person name="Brown M.W."/>
            <person name="Baldauf S.L."/>
        </authorList>
    </citation>
    <scope>NUCLEOTIDE SEQUENCE [LARGE SCALE GENOMIC DNA]</scope>
    <source>
        <strain evidence="8 9">ATCC MYA-3509</strain>
    </source>
</reference>
<organism evidence="8 9">
    <name type="scientific">Acrasis kona</name>
    <dbReference type="NCBI Taxonomy" id="1008807"/>
    <lineage>
        <taxon>Eukaryota</taxon>
        <taxon>Discoba</taxon>
        <taxon>Heterolobosea</taxon>
        <taxon>Tetramitia</taxon>
        <taxon>Eutetramitia</taxon>
        <taxon>Acrasidae</taxon>
        <taxon>Acrasis</taxon>
    </lineage>
</organism>
<dbReference type="AlphaFoldDB" id="A0AAW2YZP8"/>
<feature type="region of interest" description="Disordered" evidence="6">
    <location>
        <begin position="279"/>
        <end position="299"/>
    </location>
</feature>
<feature type="compositionally biased region" description="Polar residues" evidence="6">
    <location>
        <begin position="290"/>
        <end position="299"/>
    </location>
</feature>
<dbReference type="SUPFAM" id="SSF90229">
    <property type="entry name" value="CCCH zinc finger"/>
    <property type="match status" value="2"/>
</dbReference>
<dbReference type="GO" id="GO:0003729">
    <property type="term" value="F:mRNA binding"/>
    <property type="evidence" value="ECO:0007669"/>
    <property type="project" value="InterPro"/>
</dbReference>
<dbReference type="Pfam" id="PF00642">
    <property type="entry name" value="zf-CCCH"/>
    <property type="match status" value="2"/>
</dbReference>
<dbReference type="Gene3D" id="4.10.1000.10">
    <property type="entry name" value="Zinc finger, CCCH-type"/>
    <property type="match status" value="2"/>
</dbReference>
<dbReference type="SMART" id="SM00356">
    <property type="entry name" value="ZnF_C3H1"/>
    <property type="match status" value="2"/>
</dbReference>
<feature type="compositionally biased region" description="Basic and acidic residues" evidence="6">
    <location>
        <begin position="279"/>
        <end position="289"/>
    </location>
</feature>
<proteinExistence type="predicted"/>
<name>A0AAW2YZP8_9EUKA</name>
<feature type="domain" description="C3H1-type" evidence="7">
    <location>
        <begin position="213"/>
        <end position="241"/>
    </location>
</feature>
<accession>A0AAW2YZP8</accession>
<evidence type="ECO:0000256" key="3">
    <source>
        <dbReference type="ARBA" id="ARBA00022771"/>
    </source>
</evidence>
<dbReference type="InterPro" id="IPR045877">
    <property type="entry name" value="ZFP36-like"/>
</dbReference>
<evidence type="ECO:0000313" key="8">
    <source>
        <dbReference type="EMBL" id="KAL0482604.1"/>
    </source>
</evidence>
<dbReference type="PANTHER" id="PTHR12547">
    <property type="entry name" value="CCCH ZINC FINGER/TIS11-RELATED"/>
    <property type="match status" value="1"/>
</dbReference>
<feature type="zinc finger region" description="C3H1-type" evidence="5">
    <location>
        <begin position="175"/>
        <end position="203"/>
    </location>
</feature>
<dbReference type="PROSITE" id="PS50103">
    <property type="entry name" value="ZF_C3H1"/>
    <property type="match status" value="2"/>
</dbReference>
<keyword evidence="2" id="KW-0677">Repeat</keyword>
<dbReference type="InterPro" id="IPR000571">
    <property type="entry name" value="Znf_CCCH"/>
</dbReference>
<evidence type="ECO:0000256" key="1">
    <source>
        <dbReference type="ARBA" id="ARBA00022723"/>
    </source>
</evidence>
<keyword evidence="3 5" id="KW-0863">Zinc-finger</keyword>
<comment type="caution">
    <text evidence="8">The sequence shown here is derived from an EMBL/GenBank/DDBJ whole genome shotgun (WGS) entry which is preliminary data.</text>
</comment>
<gene>
    <name evidence="8" type="ORF">AKO1_014316</name>
</gene>
<evidence type="ECO:0000256" key="5">
    <source>
        <dbReference type="PROSITE-ProRule" id="PRU00723"/>
    </source>
</evidence>
<dbReference type="PANTHER" id="PTHR12547:SF18">
    <property type="entry name" value="PROTEIN TIS11"/>
    <property type="match status" value="1"/>
</dbReference>
<feature type="zinc finger region" description="C3H1-type" evidence="5">
    <location>
        <begin position="213"/>
        <end position="241"/>
    </location>
</feature>
<sequence length="299" mass="33798">MLDYMYNQDPHTNPKRSNENEGGFRVQRNQSGIEEKHFGYSQSSPCKVSSLLEPISSLYVHSKQFGVGSEHSALDQAENIAPRTPRSTPIDINIVTPTDAPSGCDFEETSSHTNTERHFHKQQAHNPDPFSFTFSGHNNGRSLLAAQISSKFDDVVVHHTNTIDNATFGSISKDRYKTELCRSWAETGYCRYGDKCQFAHGDLELRQVSRHHKYKSELCNNFHYEGTCMYGTRCCFIHSVDKAVIGRAVSQNIDIVPLNPITNKMNSLIKSYEEPSKIEDVKQQPEKSYSRSYSASCTL</sequence>
<feature type="region of interest" description="Disordered" evidence="6">
    <location>
        <begin position="1"/>
        <end position="23"/>
    </location>
</feature>
<dbReference type="FunFam" id="4.10.1000.10:FF:000001">
    <property type="entry name" value="zinc finger CCCH domain-containing protein 15-like"/>
    <property type="match status" value="1"/>
</dbReference>
<protein>
    <recommendedName>
        <fullName evidence="7">C3H1-type domain-containing protein</fullName>
    </recommendedName>
</protein>
<keyword evidence="9" id="KW-1185">Reference proteome</keyword>
<dbReference type="GO" id="GO:0008270">
    <property type="term" value="F:zinc ion binding"/>
    <property type="evidence" value="ECO:0007669"/>
    <property type="project" value="UniProtKB-KW"/>
</dbReference>
<dbReference type="Proteomes" id="UP001431209">
    <property type="component" value="Unassembled WGS sequence"/>
</dbReference>
<dbReference type="EMBL" id="JAOPGA020000876">
    <property type="protein sequence ID" value="KAL0482604.1"/>
    <property type="molecule type" value="Genomic_DNA"/>
</dbReference>
<evidence type="ECO:0000256" key="2">
    <source>
        <dbReference type="ARBA" id="ARBA00022737"/>
    </source>
</evidence>
<evidence type="ECO:0000256" key="4">
    <source>
        <dbReference type="ARBA" id="ARBA00022833"/>
    </source>
</evidence>
<keyword evidence="4 5" id="KW-0862">Zinc</keyword>
<dbReference type="InterPro" id="IPR036855">
    <property type="entry name" value="Znf_CCCH_sf"/>
</dbReference>
<evidence type="ECO:0000259" key="7">
    <source>
        <dbReference type="PROSITE" id="PS50103"/>
    </source>
</evidence>
<feature type="domain" description="C3H1-type" evidence="7">
    <location>
        <begin position="175"/>
        <end position="203"/>
    </location>
</feature>
<evidence type="ECO:0000313" key="9">
    <source>
        <dbReference type="Proteomes" id="UP001431209"/>
    </source>
</evidence>